<evidence type="ECO:0000313" key="1">
    <source>
        <dbReference type="EMBL" id="CAA0128633.1"/>
    </source>
</evidence>
<dbReference type="EMBL" id="CACSIP010000034">
    <property type="protein sequence ID" value="CAA0128633.1"/>
    <property type="molecule type" value="Genomic_DNA"/>
</dbReference>
<keyword evidence="2" id="KW-1185">Reference proteome</keyword>
<dbReference type="OrthoDB" id="4736258at2"/>
<dbReference type="RefSeq" id="WP_159233389.1">
    <property type="nucleotide sequence ID" value="NZ_CACSIP010000034.1"/>
</dbReference>
<evidence type="ECO:0000313" key="2">
    <source>
        <dbReference type="Proteomes" id="UP000430146"/>
    </source>
</evidence>
<accession>A0A5S9R5Q0</accession>
<reference evidence="1 2" key="1">
    <citation type="submission" date="2019-11" db="EMBL/GenBank/DDBJ databases">
        <authorList>
            <person name="Holert J."/>
        </authorList>
    </citation>
    <scope>NUCLEOTIDE SEQUENCE [LARGE SCALE GENOMIC DNA]</scope>
    <source>
        <strain evidence="1">BC8_1</strain>
    </source>
</reference>
<sequence length="85" mass="9240">MRSLNYRVHAHPDATPIYQLTDRLHDGHTARVSVDGIAGTVASWLAEFGVLSPLAEDLEQTVREGHWAAAHAIADRLSVDVTIAV</sequence>
<organism evidence="1 2">
    <name type="scientific">Mycolicibacterium vanbaalenii</name>
    <name type="common">Mycobacterium vanbaalenii</name>
    <dbReference type="NCBI Taxonomy" id="110539"/>
    <lineage>
        <taxon>Bacteria</taxon>
        <taxon>Bacillati</taxon>
        <taxon>Actinomycetota</taxon>
        <taxon>Actinomycetes</taxon>
        <taxon>Mycobacteriales</taxon>
        <taxon>Mycobacteriaceae</taxon>
        <taxon>Mycolicibacterium</taxon>
    </lineage>
</organism>
<gene>
    <name evidence="1" type="ORF">AELLOGFF_01483</name>
</gene>
<dbReference type="AlphaFoldDB" id="A0A5S9R5Q0"/>
<name>A0A5S9R5Q0_MYCVN</name>
<dbReference type="Proteomes" id="UP000430146">
    <property type="component" value="Unassembled WGS sequence"/>
</dbReference>
<protein>
    <submittedName>
        <fullName evidence="1">Uncharacterized protein</fullName>
    </submittedName>
</protein>
<proteinExistence type="predicted"/>